<keyword evidence="2" id="KW-1185">Reference proteome</keyword>
<evidence type="ECO:0000313" key="1">
    <source>
        <dbReference type="EMBL" id="MFC0243231.1"/>
    </source>
</evidence>
<accession>A0ABV6EZG2</accession>
<sequence>MKVSLARLNEARELRNIALALIDRHGSSVVLVDRDRKIKTRQIEVGDLQITLRAPMGEHILDVYHGRKVFSVSWNDVDMVEVVAFKPGDWRQLLLSLGDNASAFPNAGAPQNVAVDSGSAFGYPRVPQEAR</sequence>
<dbReference type="EMBL" id="JBHLWM010000008">
    <property type="protein sequence ID" value="MFC0243231.1"/>
    <property type="molecule type" value="Genomic_DNA"/>
</dbReference>
<dbReference type="RefSeq" id="WP_378391931.1">
    <property type="nucleotide sequence ID" value="NZ_JBHLWM010000008.1"/>
</dbReference>
<gene>
    <name evidence="1" type="ORF">ACFFJ6_22290</name>
</gene>
<organism evidence="1 2">
    <name type="scientific">Rhodopseudomonas telluris</name>
    <dbReference type="NCBI Taxonomy" id="644215"/>
    <lineage>
        <taxon>Bacteria</taxon>
        <taxon>Pseudomonadati</taxon>
        <taxon>Pseudomonadota</taxon>
        <taxon>Alphaproteobacteria</taxon>
        <taxon>Hyphomicrobiales</taxon>
        <taxon>Nitrobacteraceae</taxon>
        <taxon>Rhodopseudomonas</taxon>
    </lineage>
</organism>
<reference evidence="1 2" key="1">
    <citation type="submission" date="2024-09" db="EMBL/GenBank/DDBJ databases">
        <authorList>
            <person name="Sun Q."/>
            <person name="Mori K."/>
        </authorList>
    </citation>
    <scope>NUCLEOTIDE SEQUENCE [LARGE SCALE GENOMIC DNA]</scope>
    <source>
        <strain evidence="1 2">KCTC 23279</strain>
    </source>
</reference>
<proteinExistence type="predicted"/>
<evidence type="ECO:0000313" key="2">
    <source>
        <dbReference type="Proteomes" id="UP001589775"/>
    </source>
</evidence>
<comment type="caution">
    <text evidence="1">The sequence shown here is derived from an EMBL/GenBank/DDBJ whole genome shotgun (WGS) entry which is preliminary data.</text>
</comment>
<name>A0ABV6EZG2_9BRAD</name>
<dbReference type="Proteomes" id="UP001589775">
    <property type="component" value="Unassembled WGS sequence"/>
</dbReference>
<protein>
    <submittedName>
        <fullName evidence="1">Uncharacterized protein</fullName>
    </submittedName>
</protein>